<accession>A0A9P8EJ02</accession>
<name>A0A9P8EJ02_AURME</name>
<organism evidence="2 3">
    <name type="scientific">Aureobasidium melanogenum</name>
    <name type="common">Aureobasidium pullulans var. melanogenum</name>
    <dbReference type="NCBI Taxonomy" id="46634"/>
    <lineage>
        <taxon>Eukaryota</taxon>
        <taxon>Fungi</taxon>
        <taxon>Dikarya</taxon>
        <taxon>Ascomycota</taxon>
        <taxon>Pezizomycotina</taxon>
        <taxon>Dothideomycetes</taxon>
        <taxon>Dothideomycetidae</taxon>
        <taxon>Dothideales</taxon>
        <taxon>Saccotheciaceae</taxon>
        <taxon>Aureobasidium</taxon>
    </lineage>
</organism>
<protein>
    <submittedName>
        <fullName evidence="2">Uncharacterized protein</fullName>
    </submittedName>
</protein>
<dbReference type="OrthoDB" id="3909131at2759"/>
<sequence length="82" mass="8946">MDTSSTDGHGNTSVKQDSDQPHLAVTEVTMEIEPVNKKPIKRIVPEKIAEVGQWKAPVVTEEDKAINEGGKMEVSTEDAKTN</sequence>
<reference evidence="2" key="2">
    <citation type="submission" date="2021-08" db="EMBL/GenBank/DDBJ databases">
        <authorList>
            <person name="Gostincar C."/>
            <person name="Sun X."/>
            <person name="Song Z."/>
            <person name="Gunde-Cimerman N."/>
        </authorList>
    </citation>
    <scope>NUCLEOTIDE SEQUENCE</scope>
    <source>
        <strain evidence="2">EXF-9911</strain>
    </source>
</reference>
<dbReference type="AlphaFoldDB" id="A0A9P8EJ02"/>
<dbReference type="Proteomes" id="UP000779574">
    <property type="component" value="Unassembled WGS sequence"/>
</dbReference>
<evidence type="ECO:0000313" key="2">
    <source>
        <dbReference type="EMBL" id="KAG9691663.1"/>
    </source>
</evidence>
<feature type="non-terminal residue" evidence="2">
    <location>
        <position position="1"/>
    </location>
</feature>
<feature type="region of interest" description="Disordered" evidence="1">
    <location>
        <begin position="1"/>
        <end position="22"/>
    </location>
</feature>
<feature type="compositionally biased region" description="Polar residues" evidence="1">
    <location>
        <begin position="1"/>
        <end position="15"/>
    </location>
</feature>
<evidence type="ECO:0000256" key="1">
    <source>
        <dbReference type="SAM" id="MobiDB-lite"/>
    </source>
</evidence>
<evidence type="ECO:0000313" key="3">
    <source>
        <dbReference type="Proteomes" id="UP000779574"/>
    </source>
</evidence>
<proteinExistence type="predicted"/>
<reference evidence="2" key="1">
    <citation type="journal article" date="2021" name="J Fungi (Basel)">
        <title>Virulence traits and population genomics of the black yeast Aureobasidium melanogenum.</title>
        <authorList>
            <person name="Cernosa A."/>
            <person name="Sun X."/>
            <person name="Gostincar C."/>
            <person name="Fang C."/>
            <person name="Gunde-Cimerman N."/>
            <person name="Song Z."/>
        </authorList>
    </citation>
    <scope>NUCLEOTIDE SEQUENCE</scope>
    <source>
        <strain evidence="2">EXF-9911</strain>
    </source>
</reference>
<dbReference type="EMBL" id="JAHFXF010000259">
    <property type="protein sequence ID" value="KAG9691663.1"/>
    <property type="molecule type" value="Genomic_DNA"/>
</dbReference>
<gene>
    <name evidence="2" type="ORF">KCU76_g7279</name>
</gene>
<comment type="caution">
    <text evidence="2">The sequence shown here is derived from an EMBL/GenBank/DDBJ whole genome shotgun (WGS) entry which is preliminary data.</text>
</comment>